<gene>
    <name evidence="7 12" type="primary">hemE</name>
    <name evidence="12" type="ORF">ACFOPX_04140</name>
</gene>
<name>A0ABV7ZGQ5_9HELI</name>
<dbReference type="InterPro" id="IPR000257">
    <property type="entry name" value="Uroporphyrinogen_deCOase"/>
</dbReference>
<dbReference type="SUPFAM" id="SSF51726">
    <property type="entry name" value="UROD/MetE-like"/>
    <property type="match status" value="1"/>
</dbReference>
<keyword evidence="4 7" id="KW-0210">Decarboxylase</keyword>
<keyword evidence="5 7" id="KW-0456">Lyase</keyword>
<comment type="subcellular location">
    <subcellularLocation>
        <location evidence="7">Cytoplasm</location>
    </subcellularLocation>
</comment>
<evidence type="ECO:0000256" key="6">
    <source>
        <dbReference type="ARBA" id="ARBA00023244"/>
    </source>
</evidence>
<comment type="function">
    <text evidence="7">Catalyzes the decarboxylation of four acetate groups of uroporphyrinogen-III to yield coproporphyrinogen-III.</text>
</comment>
<comment type="caution">
    <text evidence="7">Lacks conserved residue(s) required for the propagation of feature annotation.</text>
</comment>
<dbReference type="PANTHER" id="PTHR21091">
    <property type="entry name" value="METHYLTETRAHYDROFOLATE:HOMOCYSTEINE METHYLTRANSFERASE RELATED"/>
    <property type="match status" value="1"/>
</dbReference>
<keyword evidence="7" id="KW-0963">Cytoplasm</keyword>
<dbReference type="GO" id="GO:0004853">
    <property type="term" value="F:uroporphyrinogen decarboxylase activity"/>
    <property type="evidence" value="ECO:0007669"/>
    <property type="project" value="UniProtKB-EC"/>
</dbReference>
<keyword evidence="13" id="KW-1185">Reference proteome</keyword>
<evidence type="ECO:0000256" key="3">
    <source>
        <dbReference type="ARBA" id="ARBA00012288"/>
    </source>
</evidence>
<evidence type="ECO:0000313" key="12">
    <source>
        <dbReference type="EMBL" id="MFC3847722.1"/>
    </source>
</evidence>
<dbReference type="CDD" id="cd00717">
    <property type="entry name" value="URO-D"/>
    <property type="match status" value="1"/>
</dbReference>
<dbReference type="Pfam" id="PF01208">
    <property type="entry name" value="URO-D"/>
    <property type="match status" value="1"/>
</dbReference>
<dbReference type="PROSITE" id="PS00906">
    <property type="entry name" value="UROD_1"/>
    <property type="match status" value="1"/>
</dbReference>
<organism evidence="12 13">
    <name type="scientific">Helicobacter baculiformis</name>
    <dbReference type="NCBI Taxonomy" id="427351"/>
    <lineage>
        <taxon>Bacteria</taxon>
        <taxon>Pseudomonadati</taxon>
        <taxon>Campylobacterota</taxon>
        <taxon>Epsilonproteobacteria</taxon>
        <taxon>Campylobacterales</taxon>
        <taxon>Helicobacteraceae</taxon>
        <taxon>Helicobacter</taxon>
    </lineage>
</organism>
<feature type="binding site" evidence="7">
    <location>
        <position position="147"/>
    </location>
    <ligand>
        <name>substrate</name>
    </ligand>
</feature>
<evidence type="ECO:0000313" key="13">
    <source>
        <dbReference type="Proteomes" id="UP001595783"/>
    </source>
</evidence>
<evidence type="ECO:0000256" key="8">
    <source>
        <dbReference type="RuleBase" id="RU000554"/>
    </source>
</evidence>
<reference evidence="13" key="1">
    <citation type="journal article" date="2019" name="Int. J. Syst. Evol. Microbiol.">
        <title>The Global Catalogue of Microorganisms (GCM) 10K type strain sequencing project: providing services to taxonomists for standard genome sequencing and annotation.</title>
        <authorList>
            <consortium name="The Broad Institute Genomics Platform"/>
            <consortium name="The Broad Institute Genome Sequencing Center for Infectious Disease"/>
            <person name="Wu L."/>
            <person name="Ma J."/>
        </authorList>
    </citation>
    <scope>NUCLEOTIDE SEQUENCE [LARGE SCALE GENOMIC DNA]</scope>
    <source>
        <strain evidence="13">CCUG 53816</strain>
    </source>
</reference>
<comment type="similarity">
    <text evidence="2 7 9">Belongs to the uroporphyrinogen decarboxylase family.</text>
</comment>
<comment type="pathway">
    <text evidence="1 7 8">Porphyrin-containing compound metabolism; protoporphyrin-IX biosynthesis; coproporphyrinogen-III from 5-aminolevulinate: step 4/4.</text>
</comment>
<feature type="domain" description="Uroporphyrinogen decarboxylase (URO-D)" evidence="11">
    <location>
        <begin position="135"/>
        <end position="151"/>
    </location>
</feature>
<dbReference type="HAMAP" id="MF_00218">
    <property type="entry name" value="URO_D"/>
    <property type="match status" value="1"/>
</dbReference>
<accession>A0ABV7ZGQ5</accession>
<dbReference type="EC" id="4.1.1.37" evidence="3 7"/>
<dbReference type="NCBIfam" id="TIGR01464">
    <property type="entry name" value="hemE"/>
    <property type="match status" value="1"/>
</dbReference>
<feature type="domain" description="Uroporphyrinogen decarboxylase (URO-D)" evidence="10">
    <location>
        <begin position="16"/>
        <end position="25"/>
    </location>
</feature>
<evidence type="ECO:0000256" key="4">
    <source>
        <dbReference type="ARBA" id="ARBA00022793"/>
    </source>
</evidence>
<keyword evidence="6 7" id="KW-0627">Porphyrin biosynthesis</keyword>
<evidence type="ECO:0000256" key="9">
    <source>
        <dbReference type="RuleBase" id="RU004169"/>
    </source>
</evidence>
<dbReference type="PROSITE" id="PS00907">
    <property type="entry name" value="UROD_2"/>
    <property type="match status" value="1"/>
</dbReference>
<dbReference type="RefSeq" id="WP_104752488.1">
    <property type="nucleotide sequence ID" value="NZ_FZMF01000028.1"/>
</dbReference>
<proteinExistence type="inferred from homology"/>
<evidence type="ECO:0000259" key="10">
    <source>
        <dbReference type="PROSITE" id="PS00906"/>
    </source>
</evidence>
<comment type="catalytic activity">
    <reaction evidence="7 8">
        <text>uroporphyrinogen III + 4 H(+) = coproporphyrinogen III + 4 CO2</text>
        <dbReference type="Rhea" id="RHEA:19865"/>
        <dbReference type="ChEBI" id="CHEBI:15378"/>
        <dbReference type="ChEBI" id="CHEBI:16526"/>
        <dbReference type="ChEBI" id="CHEBI:57308"/>
        <dbReference type="ChEBI" id="CHEBI:57309"/>
        <dbReference type="EC" id="4.1.1.37"/>
    </reaction>
</comment>
<evidence type="ECO:0000256" key="1">
    <source>
        <dbReference type="ARBA" id="ARBA00004804"/>
    </source>
</evidence>
<evidence type="ECO:0000256" key="7">
    <source>
        <dbReference type="HAMAP-Rule" id="MF_00218"/>
    </source>
</evidence>
<comment type="caution">
    <text evidence="12">The sequence shown here is derived from an EMBL/GenBank/DDBJ whole genome shotgun (WGS) entry which is preliminary data.</text>
</comment>
<dbReference type="InterPro" id="IPR006361">
    <property type="entry name" value="Uroporphyrinogen_deCO2ase_HemE"/>
</dbReference>
<feature type="binding site" evidence="7">
    <location>
        <position position="202"/>
    </location>
    <ligand>
        <name>substrate</name>
    </ligand>
</feature>
<feature type="binding site" evidence="7">
    <location>
        <position position="71"/>
    </location>
    <ligand>
        <name>substrate</name>
    </ligand>
</feature>
<dbReference type="PANTHER" id="PTHR21091:SF169">
    <property type="entry name" value="UROPORPHYRINOGEN DECARBOXYLASE"/>
    <property type="match status" value="1"/>
</dbReference>
<sequence length="340" mass="38199">MIFIDACFRKQTPYTPIWLMRQAGRYLSEYQELRKQAKDFLALCSDVHLASAITLQPVEILNVDAAILFSDILVLPHAMGLPLEFAPQIGPRFLETVRTLEQVKALYSHAYKRLTYVYDTLTSVRARLDKDKALIGFSGAPWTLATYMIEGQGSKTYHHSKKMLYSQPEIVHALLEKLTSELIAYLSKQIEAGANALMIFDSWAGALELEAYLTFGWAYIQKITHALKAKHPNIPLIVFPKGVGAYLAHLSGEFEVFGCDWGTPLAMAKEILGDRYVLQGNLEPARLYNQEAMIQGVARILNTMGKDPGFIFNLGHGMLADLPRAHAIELVSLVRQKSRR</sequence>
<evidence type="ECO:0000256" key="2">
    <source>
        <dbReference type="ARBA" id="ARBA00009935"/>
    </source>
</evidence>
<comment type="subunit">
    <text evidence="7">Homodimer.</text>
</comment>
<feature type="binding site" evidence="7">
    <location>
        <begin position="21"/>
        <end position="25"/>
    </location>
    <ligand>
        <name>substrate</name>
    </ligand>
</feature>
<evidence type="ECO:0000259" key="11">
    <source>
        <dbReference type="PROSITE" id="PS00907"/>
    </source>
</evidence>
<evidence type="ECO:0000256" key="5">
    <source>
        <dbReference type="ARBA" id="ARBA00023239"/>
    </source>
</evidence>
<dbReference type="EMBL" id="JBHRZO010000018">
    <property type="protein sequence ID" value="MFC3847722.1"/>
    <property type="molecule type" value="Genomic_DNA"/>
</dbReference>
<feature type="site" description="Transition state stabilizer" evidence="7">
    <location>
        <position position="71"/>
    </location>
</feature>
<feature type="binding site" evidence="7">
    <location>
        <position position="316"/>
    </location>
    <ligand>
        <name>substrate</name>
    </ligand>
</feature>
<dbReference type="Gene3D" id="3.20.20.210">
    <property type="match status" value="1"/>
</dbReference>
<dbReference type="InterPro" id="IPR038071">
    <property type="entry name" value="UROD/MetE-like_sf"/>
</dbReference>
<protein>
    <recommendedName>
        <fullName evidence="3 7">Uroporphyrinogen decarboxylase</fullName>
        <shortName evidence="7">UPD</shortName>
        <shortName evidence="7">URO-D</shortName>
        <ecNumber evidence="3 7">4.1.1.37</ecNumber>
    </recommendedName>
</protein>
<dbReference type="Proteomes" id="UP001595783">
    <property type="component" value="Unassembled WGS sequence"/>
</dbReference>